<evidence type="ECO:0000256" key="3">
    <source>
        <dbReference type="ARBA" id="ARBA00022989"/>
    </source>
</evidence>
<evidence type="ECO:0000313" key="7">
    <source>
        <dbReference type="EMBL" id="KAK4500235.1"/>
    </source>
</evidence>
<feature type="transmembrane region" description="Helical" evidence="6">
    <location>
        <begin position="151"/>
        <end position="169"/>
    </location>
</feature>
<dbReference type="EMBL" id="JAXOVC010000006">
    <property type="protein sequence ID" value="KAK4500235.1"/>
    <property type="molecule type" value="Genomic_DNA"/>
</dbReference>
<keyword evidence="4 6" id="KW-0472">Membrane</keyword>
<gene>
    <name evidence="7" type="ORF">PRZ48_008422</name>
</gene>
<keyword evidence="2 6" id="KW-0812">Transmembrane</keyword>
<feature type="transmembrane region" description="Helical" evidence="6">
    <location>
        <begin position="240"/>
        <end position="260"/>
    </location>
</feature>
<name>A0ABR0EGG6_ZASCE</name>
<dbReference type="PANTHER" id="PTHR23501">
    <property type="entry name" value="MAJOR FACILITATOR SUPERFAMILY"/>
    <property type="match status" value="1"/>
</dbReference>
<protein>
    <recommendedName>
        <fullName evidence="9">Siderophore iron transporter mirB</fullName>
    </recommendedName>
</protein>
<dbReference type="InterPro" id="IPR011701">
    <property type="entry name" value="MFS"/>
</dbReference>
<evidence type="ECO:0000256" key="1">
    <source>
        <dbReference type="ARBA" id="ARBA00004141"/>
    </source>
</evidence>
<proteinExistence type="predicted"/>
<evidence type="ECO:0000256" key="4">
    <source>
        <dbReference type="ARBA" id="ARBA00023136"/>
    </source>
</evidence>
<dbReference type="SUPFAM" id="SSF103473">
    <property type="entry name" value="MFS general substrate transporter"/>
    <property type="match status" value="2"/>
</dbReference>
<feature type="transmembrane region" description="Helical" evidence="6">
    <location>
        <begin position="287"/>
        <end position="315"/>
    </location>
</feature>
<comment type="caution">
    <text evidence="7">The sequence shown here is derived from an EMBL/GenBank/DDBJ whole genome shotgun (WGS) entry which is preliminary data.</text>
</comment>
<keyword evidence="3 6" id="KW-1133">Transmembrane helix</keyword>
<feature type="transmembrane region" description="Helical" evidence="6">
    <location>
        <begin position="357"/>
        <end position="380"/>
    </location>
</feature>
<organism evidence="7 8">
    <name type="scientific">Zasmidium cellare</name>
    <name type="common">Wine cellar mold</name>
    <name type="synonym">Racodium cellare</name>
    <dbReference type="NCBI Taxonomy" id="395010"/>
    <lineage>
        <taxon>Eukaryota</taxon>
        <taxon>Fungi</taxon>
        <taxon>Dikarya</taxon>
        <taxon>Ascomycota</taxon>
        <taxon>Pezizomycotina</taxon>
        <taxon>Dothideomycetes</taxon>
        <taxon>Dothideomycetidae</taxon>
        <taxon>Mycosphaerellales</taxon>
        <taxon>Mycosphaerellaceae</taxon>
        <taxon>Zasmidium</taxon>
    </lineage>
</organism>
<feature type="transmembrane region" description="Helical" evidence="6">
    <location>
        <begin position="571"/>
        <end position="588"/>
    </location>
</feature>
<dbReference type="Gene3D" id="1.20.1250.20">
    <property type="entry name" value="MFS general substrate transporter like domains"/>
    <property type="match status" value="2"/>
</dbReference>
<dbReference type="PANTHER" id="PTHR23501:SF55">
    <property type="entry name" value="SIDEROPHORE IRON TRANSPORTER, PUTATIVE (AFU_ORTHOLOGUE AFUA_3G03440)-RELATED"/>
    <property type="match status" value="1"/>
</dbReference>
<feature type="transmembrane region" description="Helical" evidence="6">
    <location>
        <begin position="327"/>
        <end position="345"/>
    </location>
</feature>
<feature type="transmembrane region" description="Helical" evidence="6">
    <location>
        <begin position="494"/>
        <end position="517"/>
    </location>
</feature>
<feature type="compositionally biased region" description="Basic and acidic residues" evidence="5">
    <location>
        <begin position="26"/>
        <end position="53"/>
    </location>
</feature>
<dbReference type="Pfam" id="PF07690">
    <property type="entry name" value="MFS_1"/>
    <property type="match status" value="1"/>
</dbReference>
<dbReference type="InterPro" id="IPR036259">
    <property type="entry name" value="MFS_trans_sf"/>
</dbReference>
<feature type="transmembrane region" description="Helical" evidence="6">
    <location>
        <begin position="181"/>
        <end position="198"/>
    </location>
</feature>
<reference evidence="7 8" key="1">
    <citation type="journal article" date="2023" name="G3 (Bethesda)">
        <title>A chromosome-level genome assembly of Zasmidium syzygii isolated from banana leaves.</title>
        <authorList>
            <person name="van Westerhoven A.C."/>
            <person name="Mehrabi R."/>
            <person name="Talebi R."/>
            <person name="Steentjes M.B.F."/>
            <person name="Corcolon B."/>
            <person name="Chong P.A."/>
            <person name="Kema G.H.J."/>
            <person name="Seidl M.F."/>
        </authorList>
    </citation>
    <scope>NUCLEOTIDE SEQUENCE [LARGE SCALE GENOMIC DNA]</scope>
    <source>
        <strain evidence="7 8">P124</strain>
    </source>
</reference>
<evidence type="ECO:0000313" key="8">
    <source>
        <dbReference type="Proteomes" id="UP001305779"/>
    </source>
</evidence>
<feature type="transmembrane region" description="Helical" evidence="6">
    <location>
        <begin position="431"/>
        <end position="451"/>
    </location>
</feature>
<evidence type="ECO:0000256" key="5">
    <source>
        <dbReference type="SAM" id="MobiDB-lite"/>
    </source>
</evidence>
<evidence type="ECO:0000256" key="2">
    <source>
        <dbReference type="ARBA" id="ARBA00022692"/>
    </source>
</evidence>
<keyword evidence="8" id="KW-1185">Reference proteome</keyword>
<evidence type="ECO:0000256" key="6">
    <source>
        <dbReference type="SAM" id="Phobius"/>
    </source>
</evidence>
<feature type="transmembrane region" description="Helical" evidence="6">
    <location>
        <begin position="121"/>
        <end position="139"/>
    </location>
</feature>
<sequence>MSLITAFRKKLGSGIPATTNNENDSEQTRHRAEKEHGESKAFSDPEVAERSDIGKPTSEQLPSEDVQDGVRQVEALTLVWTKTSLGAAYILMFLLYFVRGFQASITGNLSAYITSDFESHSLLPVIAIVTSVMGAATYMPLAKILNLWDRSIGFTVMTCFAMLGLILSATCNNIETYCAAQVFYTIGFTGMIFSIDVITADTSSLRDRGLAYAFTSSPYIITAFAGPAASEKFYQSNWRWGYGAFAIILPIVALPYIALLRYNRHLAKKQGLLVDKERSGRSFGQSVWYYAVQFDLVGTFLLAAGLVLILLPFTIAESAESGWRQGYIIAMLVLGLVCLVAFALAERYIAPVPFLPWDILVSRTVIGACLVDAMYQISYYCWNDYYTSYLQVVFGTSIQVAGYISSIFDVVSGLWLFVVGFAIMKTGRYRWILFVSVPVYILFEGLMIYFRQPGWSLGYQIMCQIFIAFAGGAMIIVQQVAVQAAADHNNVATALAVLNCFGNIGGAVGSSVSGAIWTHTLPDALQRLLPDSVKPDWESIYDSLDVQLSYERGTPARNAIEMAYAVAQSRMLIAGTCIMGLSLVWMFVMRDIKVTRTQTKGVLF</sequence>
<feature type="transmembrane region" description="Helical" evidence="6">
    <location>
        <begin position="457"/>
        <end position="482"/>
    </location>
</feature>
<feature type="transmembrane region" description="Helical" evidence="6">
    <location>
        <begin position="400"/>
        <end position="424"/>
    </location>
</feature>
<evidence type="ECO:0008006" key="9">
    <source>
        <dbReference type="Google" id="ProtNLM"/>
    </source>
</evidence>
<feature type="region of interest" description="Disordered" evidence="5">
    <location>
        <begin position="13"/>
        <end position="66"/>
    </location>
</feature>
<accession>A0ABR0EGG6</accession>
<comment type="subcellular location">
    <subcellularLocation>
        <location evidence="1">Membrane</location>
        <topology evidence="1">Multi-pass membrane protein</topology>
    </subcellularLocation>
</comment>
<dbReference type="Proteomes" id="UP001305779">
    <property type="component" value="Unassembled WGS sequence"/>
</dbReference>
<feature type="transmembrane region" description="Helical" evidence="6">
    <location>
        <begin position="79"/>
        <end position="101"/>
    </location>
</feature>